<dbReference type="GO" id="GO:0006096">
    <property type="term" value="P:glycolytic process"/>
    <property type="evidence" value="ECO:0007669"/>
    <property type="project" value="UniProtKB-UniRule"/>
</dbReference>
<comment type="caution">
    <text evidence="10">Lacks conserved residue(s) required for the propagation of feature annotation.</text>
</comment>
<dbReference type="Proteomes" id="UP000177810">
    <property type="component" value="Unassembled WGS sequence"/>
</dbReference>
<feature type="binding site" evidence="10">
    <location>
        <position position="120"/>
    </location>
    <ligand>
        <name>substrate</name>
    </ligand>
</feature>
<evidence type="ECO:0000256" key="11">
    <source>
        <dbReference type="PIRSR" id="PIRSR000724-2"/>
    </source>
</evidence>
<evidence type="ECO:0000256" key="2">
    <source>
        <dbReference type="ARBA" id="ARBA00004838"/>
    </source>
</evidence>
<keyword evidence="7 10" id="KW-0547">Nucleotide-binding</keyword>
<protein>
    <recommendedName>
        <fullName evidence="5 10">Phosphoglycerate kinase</fullName>
        <ecNumber evidence="4 10">2.7.2.3</ecNumber>
    </recommendedName>
</protein>
<dbReference type="PANTHER" id="PTHR11406">
    <property type="entry name" value="PHOSPHOGLYCERATE KINASE"/>
    <property type="match status" value="1"/>
</dbReference>
<evidence type="ECO:0000256" key="6">
    <source>
        <dbReference type="ARBA" id="ARBA00022679"/>
    </source>
</evidence>
<keyword evidence="10" id="KW-0963">Cytoplasm</keyword>
<dbReference type="GO" id="GO:0005829">
    <property type="term" value="C:cytosol"/>
    <property type="evidence" value="ECO:0007669"/>
    <property type="project" value="TreeGrafter"/>
</dbReference>
<gene>
    <name evidence="10" type="primary">pgk</name>
    <name evidence="13" type="ORF">A2V69_03870</name>
</gene>
<dbReference type="UniPathway" id="UPA00109">
    <property type="reaction ID" value="UER00185"/>
</dbReference>
<dbReference type="InterPro" id="IPR015824">
    <property type="entry name" value="Phosphoglycerate_kinase_N"/>
</dbReference>
<accession>A0A1G2F507</accession>
<proteinExistence type="inferred from homology"/>
<feature type="binding site" evidence="10">
    <location>
        <position position="38"/>
    </location>
    <ligand>
        <name>substrate</name>
    </ligand>
</feature>
<comment type="caution">
    <text evidence="13">The sequence shown here is derived from an EMBL/GenBank/DDBJ whole genome shotgun (WGS) entry which is preliminary data.</text>
</comment>
<dbReference type="InterPro" id="IPR036043">
    <property type="entry name" value="Phosphoglycerate_kinase_sf"/>
</dbReference>
<evidence type="ECO:0000256" key="4">
    <source>
        <dbReference type="ARBA" id="ARBA00013061"/>
    </source>
</evidence>
<dbReference type="PIRSF" id="PIRSF000724">
    <property type="entry name" value="Pgk"/>
    <property type="match status" value="1"/>
</dbReference>
<dbReference type="FunFam" id="3.40.50.1260:FF:000006">
    <property type="entry name" value="Phosphoglycerate kinase"/>
    <property type="match status" value="1"/>
</dbReference>
<feature type="binding site" evidence="10">
    <location>
        <begin position="61"/>
        <end position="64"/>
    </location>
    <ligand>
        <name>substrate</name>
    </ligand>
</feature>
<evidence type="ECO:0000256" key="7">
    <source>
        <dbReference type="ARBA" id="ARBA00022741"/>
    </source>
</evidence>
<dbReference type="AlphaFoldDB" id="A0A1G2F507"/>
<dbReference type="GO" id="GO:0006094">
    <property type="term" value="P:gluconeogenesis"/>
    <property type="evidence" value="ECO:0007669"/>
    <property type="project" value="TreeGrafter"/>
</dbReference>
<dbReference type="GO" id="GO:0004618">
    <property type="term" value="F:phosphoglycerate kinase activity"/>
    <property type="evidence" value="ECO:0007669"/>
    <property type="project" value="UniProtKB-UniRule"/>
</dbReference>
<dbReference type="GO" id="GO:0005524">
    <property type="term" value="F:ATP binding"/>
    <property type="evidence" value="ECO:0007669"/>
    <property type="project" value="UniProtKB-KW"/>
</dbReference>
<comment type="subunit">
    <text evidence="10">Monomer.</text>
</comment>
<dbReference type="EC" id="2.7.2.3" evidence="4 10"/>
<dbReference type="PANTHER" id="PTHR11406:SF23">
    <property type="entry name" value="PHOSPHOGLYCERATE KINASE 1, CHLOROPLASTIC-RELATED"/>
    <property type="match status" value="1"/>
</dbReference>
<name>A0A1G2F507_9BACT</name>
<evidence type="ECO:0000256" key="8">
    <source>
        <dbReference type="ARBA" id="ARBA00022777"/>
    </source>
</evidence>
<evidence type="ECO:0000256" key="12">
    <source>
        <dbReference type="RuleBase" id="RU000532"/>
    </source>
</evidence>
<evidence type="ECO:0000256" key="5">
    <source>
        <dbReference type="ARBA" id="ARBA00016471"/>
    </source>
</evidence>
<dbReference type="STRING" id="1801990.A2V69_03870"/>
<feature type="binding site" evidence="10 11">
    <location>
        <position position="203"/>
    </location>
    <ligand>
        <name>ATP</name>
        <dbReference type="ChEBI" id="CHEBI:30616"/>
    </ligand>
</feature>
<comment type="subcellular location">
    <subcellularLocation>
        <location evidence="10">Cytoplasm</location>
    </subcellularLocation>
</comment>
<organism evidence="13 14">
    <name type="scientific">Candidatus Portnoybacteria bacterium RBG_13_40_8</name>
    <dbReference type="NCBI Taxonomy" id="1801990"/>
    <lineage>
        <taxon>Bacteria</taxon>
        <taxon>Candidatus Portnoyibacteriota</taxon>
    </lineage>
</organism>
<comment type="similarity">
    <text evidence="3 10 12">Belongs to the phosphoglycerate kinase family.</text>
</comment>
<sequence length="392" mass="44163">MPKLRTLKDIKLKNQRALVRVDFDLPLDEKGRIIDDFRLKEGLKTIKYLIKQKAKIILISHLGRPNGKKIKKFSIEPVAKRLGKILRKKIRFSKEIIDWSVKKQIEMMNFGDILLLENIRFNSGEEKNSPKLAEELAEFGDVFINDAFAVSHREHASIVGIPKFLPSAMGLCFEKEIKELSKILFKPKRPLVAIIGGAKISTKIKVINKFLNIADYVLIGGALANTIFAKQGIEIGDSIIDRESFDDVGKINLKNPKLFLPIDLVIWNKNRVYYKDVSNLFEKERALDIGPKTVDLFRDLIMKAETVVWNGPLGLITQKPFDKASKAIVEAISQSEVYSVVGGGDTIAFVRSIKKEKVFNHLSTGGGAMLDYLANETLPGLEAIEKCKRFGK</sequence>
<evidence type="ECO:0000256" key="10">
    <source>
        <dbReference type="HAMAP-Rule" id="MF_00145"/>
    </source>
</evidence>
<dbReference type="HAMAP" id="MF_00145">
    <property type="entry name" value="Phosphoglyc_kinase"/>
    <property type="match status" value="1"/>
</dbReference>
<comment type="catalytic activity">
    <reaction evidence="1 10 12">
        <text>(2R)-3-phosphoglycerate + ATP = (2R)-3-phospho-glyceroyl phosphate + ADP</text>
        <dbReference type="Rhea" id="RHEA:14801"/>
        <dbReference type="ChEBI" id="CHEBI:30616"/>
        <dbReference type="ChEBI" id="CHEBI:57604"/>
        <dbReference type="ChEBI" id="CHEBI:58272"/>
        <dbReference type="ChEBI" id="CHEBI:456216"/>
        <dbReference type="EC" id="2.7.2.3"/>
    </reaction>
</comment>
<dbReference type="Pfam" id="PF00162">
    <property type="entry name" value="PGK"/>
    <property type="match status" value="1"/>
</dbReference>
<dbReference type="Gene3D" id="3.40.50.1260">
    <property type="entry name" value="Phosphoglycerate kinase, N-terminal domain"/>
    <property type="match status" value="2"/>
</dbReference>
<dbReference type="EMBL" id="MHMT01000006">
    <property type="protein sequence ID" value="OGZ33053.1"/>
    <property type="molecule type" value="Genomic_DNA"/>
</dbReference>
<keyword evidence="6 10" id="KW-0808">Transferase</keyword>
<evidence type="ECO:0000313" key="13">
    <source>
        <dbReference type="EMBL" id="OGZ33053.1"/>
    </source>
</evidence>
<dbReference type="PRINTS" id="PR00477">
    <property type="entry name" value="PHGLYCKINASE"/>
</dbReference>
<feature type="binding site" evidence="10 11">
    <location>
        <begin position="343"/>
        <end position="346"/>
    </location>
    <ligand>
        <name>ATP</name>
        <dbReference type="ChEBI" id="CHEBI:30616"/>
    </ligand>
</feature>
<comment type="pathway">
    <text evidence="2 10">Carbohydrate degradation; glycolysis; pyruvate from D-glyceraldehyde 3-phosphate: step 2/5.</text>
</comment>
<evidence type="ECO:0000256" key="3">
    <source>
        <dbReference type="ARBA" id="ARBA00008982"/>
    </source>
</evidence>
<keyword evidence="8 10" id="KW-0418">Kinase</keyword>
<keyword evidence="9 10" id="KW-0067">ATP-binding</keyword>
<reference evidence="13 14" key="1">
    <citation type="journal article" date="2016" name="Nat. Commun.">
        <title>Thousands of microbial genomes shed light on interconnected biogeochemical processes in an aquifer system.</title>
        <authorList>
            <person name="Anantharaman K."/>
            <person name="Brown C.T."/>
            <person name="Hug L.A."/>
            <person name="Sharon I."/>
            <person name="Castelle C.J."/>
            <person name="Probst A.J."/>
            <person name="Thomas B.C."/>
            <person name="Singh A."/>
            <person name="Wilkins M.J."/>
            <person name="Karaoz U."/>
            <person name="Brodie E.L."/>
            <person name="Williams K.H."/>
            <person name="Hubbard S.S."/>
            <person name="Banfield J.F."/>
        </authorList>
    </citation>
    <scope>NUCLEOTIDE SEQUENCE [LARGE SCALE GENOMIC DNA]</scope>
</reference>
<dbReference type="SUPFAM" id="SSF53748">
    <property type="entry name" value="Phosphoglycerate kinase"/>
    <property type="match status" value="1"/>
</dbReference>
<dbReference type="GO" id="GO:0043531">
    <property type="term" value="F:ADP binding"/>
    <property type="evidence" value="ECO:0007669"/>
    <property type="project" value="TreeGrafter"/>
</dbReference>
<dbReference type="InterPro" id="IPR001576">
    <property type="entry name" value="Phosphoglycerate_kinase"/>
</dbReference>
<evidence type="ECO:0000313" key="14">
    <source>
        <dbReference type="Proteomes" id="UP000177810"/>
    </source>
</evidence>
<evidence type="ECO:0000256" key="9">
    <source>
        <dbReference type="ARBA" id="ARBA00022840"/>
    </source>
</evidence>
<keyword evidence="10" id="KW-0324">Glycolysis</keyword>
<feature type="binding site" evidence="10">
    <location>
        <position position="153"/>
    </location>
    <ligand>
        <name>substrate</name>
    </ligand>
</feature>
<evidence type="ECO:0000256" key="1">
    <source>
        <dbReference type="ARBA" id="ARBA00000642"/>
    </source>
</evidence>